<dbReference type="OrthoDB" id="9787460at2"/>
<dbReference type="InterPro" id="IPR000847">
    <property type="entry name" value="LysR_HTH_N"/>
</dbReference>
<evidence type="ECO:0000256" key="2">
    <source>
        <dbReference type="ARBA" id="ARBA00023015"/>
    </source>
</evidence>
<dbReference type="GO" id="GO:0003700">
    <property type="term" value="F:DNA-binding transcription factor activity"/>
    <property type="evidence" value="ECO:0007669"/>
    <property type="project" value="InterPro"/>
</dbReference>
<dbReference type="InterPro" id="IPR058163">
    <property type="entry name" value="LysR-type_TF_proteobact-type"/>
</dbReference>
<keyword evidence="3" id="KW-0238">DNA-binding</keyword>
<dbReference type="Gene3D" id="3.40.190.290">
    <property type="match status" value="1"/>
</dbReference>
<dbReference type="InterPro" id="IPR036388">
    <property type="entry name" value="WH-like_DNA-bd_sf"/>
</dbReference>
<dbReference type="SUPFAM" id="SSF46785">
    <property type="entry name" value="Winged helix' DNA-binding domain"/>
    <property type="match status" value="1"/>
</dbReference>
<dbReference type="PROSITE" id="PS50931">
    <property type="entry name" value="HTH_LYSR"/>
    <property type="match status" value="1"/>
</dbReference>
<feature type="domain" description="HTH lysR-type" evidence="5">
    <location>
        <begin position="17"/>
        <end position="74"/>
    </location>
</feature>
<dbReference type="EMBL" id="SBIP01000002">
    <property type="protein sequence ID" value="RWX78723.1"/>
    <property type="molecule type" value="Genomic_DNA"/>
</dbReference>
<dbReference type="InterPro" id="IPR005119">
    <property type="entry name" value="LysR_subst-bd"/>
</dbReference>
<accession>A0A3S4UQG0</accession>
<evidence type="ECO:0000256" key="3">
    <source>
        <dbReference type="ARBA" id="ARBA00023125"/>
    </source>
</evidence>
<keyword evidence="4" id="KW-0804">Transcription</keyword>
<comment type="similarity">
    <text evidence="1">Belongs to the LysR transcriptional regulatory family.</text>
</comment>
<gene>
    <name evidence="6" type="ORF">EPK99_09015</name>
</gene>
<evidence type="ECO:0000259" key="5">
    <source>
        <dbReference type="PROSITE" id="PS50931"/>
    </source>
</evidence>
<dbReference type="GO" id="GO:0043565">
    <property type="term" value="F:sequence-specific DNA binding"/>
    <property type="evidence" value="ECO:0007669"/>
    <property type="project" value="TreeGrafter"/>
</dbReference>
<organism evidence="6 7">
    <name type="scientific">Neorhizobium lilium</name>
    <dbReference type="NCBI Taxonomy" id="2503024"/>
    <lineage>
        <taxon>Bacteria</taxon>
        <taxon>Pseudomonadati</taxon>
        <taxon>Pseudomonadota</taxon>
        <taxon>Alphaproteobacteria</taxon>
        <taxon>Hyphomicrobiales</taxon>
        <taxon>Rhizobiaceae</taxon>
        <taxon>Rhizobium/Agrobacterium group</taxon>
        <taxon>Neorhizobium</taxon>
    </lineage>
</organism>
<reference evidence="6 7" key="1">
    <citation type="submission" date="2019-01" db="EMBL/GenBank/DDBJ databases">
        <title>The draft genome of Rhizobium sp. 24NR.</title>
        <authorList>
            <person name="Liu L."/>
            <person name="Liang L."/>
            <person name="Shi S."/>
            <person name="Xu L."/>
            <person name="Wang X."/>
            <person name="Li L."/>
            <person name="Zhang X."/>
        </authorList>
    </citation>
    <scope>NUCLEOTIDE SEQUENCE [LARGE SCALE GENOMIC DNA]</scope>
    <source>
        <strain evidence="6 7">24NR</strain>
    </source>
</reference>
<dbReference type="AlphaFoldDB" id="A0A3S4UQG0"/>
<dbReference type="Proteomes" id="UP000287687">
    <property type="component" value="Unassembled WGS sequence"/>
</dbReference>
<dbReference type="Gene3D" id="1.10.10.10">
    <property type="entry name" value="Winged helix-like DNA-binding domain superfamily/Winged helix DNA-binding domain"/>
    <property type="match status" value="1"/>
</dbReference>
<dbReference type="Pfam" id="PF00126">
    <property type="entry name" value="HTH_1"/>
    <property type="match status" value="1"/>
</dbReference>
<comment type="caution">
    <text evidence="6">The sequence shown here is derived from an EMBL/GenBank/DDBJ whole genome shotgun (WGS) entry which is preliminary data.</text>
</comment>
<evidence type="ECO:0000256" key="4">
    <source>
        <dbReference type="ARBA" id="ARBA00023163"/>
    </source>
</evidence>
<dbReference type="PANTHER" id="PTHR30537">
    <property type="entry name" value="HTH-TYPE TRANSCRIPTIONAL REGULATOR"/>
    <property type="match status" value="1"/>
</dbReference>
<dbReference type="InterPro" id="IPR036390">
    <property type="entry name" value="WH_DNA-bd_sf"/>
</dbReference>
<keyword evidence="7" id="KW-1185">Reference proteome</keyword>
<dbReference type="PANTHER" id="PTHR30537:SF3">
    <property type="entry name" value="TRANSCRIPTIONAL REGULATORY PROTEIN"/>
    <property type="match status" value="1"/>
</dbReference>
<dbReference type="SUPFAM" id="SSF53850">
    <property type="entry name" value="Periplasmic binding protein-like II"/>
    <property type="match status" value="1"/>
</dbReference>
<evidence type="ECO:0000256" key="1">
    <source>
        <dbReference type="ARBA" id="ARBA00009437"/>
    </source>
</evidence>
<protein>
    <submittedName>
        <fullName evidence="6">LysR family transcriptional regulator</fullName>
    </submittedName>
</protein>
<keyword evidence="2" id="KW-0805">Transcription regulation</keyword>
<dbReference type="GO" id="GO:0006351">
    <property type="term" value="P:DNA-templated transcription"/>
    <property type="evidence" value="ECO:0007669"/>
    <property type="project" value="TreeGrafter"/>
</dbReference>
<sequence>MKIPYYFPTYGKICTMIDWENLRYFAALAGKGTFLGAARSLGVEHATVSRRVALLEEQLQLRLVDRRGRRIELTPDGARIAAMASRMEEQVLAIGRAALPQDRLTGTVRISAPPALSSSLLPGPISELRRHHPDIEVTVVGEKRYASLDKREADIAVRLSRPDQGDLTMARIGSVTFNFYASPSYLAEVPEAEWSFISYGADMENSPQHLRLIQTAAGRRIGLKASTLELQRAAAQAGGGVAMLPDFFVNPSYGLVTALDDKEPIRRDIWLVVHSDIRSVPTIRTVMDAIRRGARQMARNDVSGDGWAGKSLVP</sequence>
<evidence type="ECO:0000313" key="7">
    <source>
        <dbReference type="Proteomes" id="UP000287687"/>
    </source>
</evidence>
<proteinExistence type="inferred from homology"/>
<name>A0A3S4UQG0_9HYPH</name>
<evidence type="ECO:0000313" key="6">
    <source>
        <dbReference type="EMBL" id="RWX78723.1"/>
    </source>
</evidence>
<dbReference type="Pfam" id="PF03466">
    <property type="entry name" value="LysR_substrate"/>
    <property type="match status" value="1"/>
</dbReference>